<dbReference type="OrthoDB" id="408702at2759"/>
<dbReference type="FunFam" id="3.40.140.10:FF:000016">
    <property type="entry name" value="Cytosine deaminase"/>
    <property type="match status" value="1"/>
</dbReference>
<proteinExistence type="inferred from homology"/>
<evidence type="ECO:0000256" key="10">
    <source>
        <dbReference type="ARBA" id="ARBA00023242"/>
    </source>
</evidence>
<comment type="catalytic activity">
    <reaction evidence="11">
        <text>cytosine + H2O + H(+) = uracil + NH4(+)</text>
        <dbReference type="Rhea" id="RHEA:20605"/>
        <dbReference type="ChEBI" id="CHEBI:15377"/>
        <dbReference type="ChEBI" id="CHEBI:15378"/>
        <dbReference type="ChEBI" id="CHEBI:16040"/>
        <dbReference type="ChEBI" id="CHEBI:17568"/>
        <dbReference type="ChEBI" id="CHEBI:28938"/>
        <dbReference type="EC" id="3.5.4.1"/>
    </reaction>
</comment>
<dbReference type="PROSITE" id="PS51747">
    <property type="entry name" value="CYT_DCMP_DEAMINASES_2"/>
    <property type="match status" value="1"/>
</dbReference>
<dbReference type="EMBL" id="CAJPDQ010000005">
    <property type="protein sequence ID" value="CAF9909433.1"/>
    <property type="molecule type" value="Genomic_DNA"/>
</dbReference>
<accession>A0A8H3ES39</accession>
<evidence type="ECO:0000256" key="1">
    <source>
        <dbReference type="ARBA" id="ARBA00001947"/>
    </source>
</evidence>
<dbReference type="GO" id="GO:0019858">
    <property type="term" value="P:cytosine metabolic process"/>
    <property type="evidence" value="ECO:0007669"/>
    <property type="project" value="UniProtKB-ARBA"/>
</dbReference>
<evidence type="ECO:0000256" key="13">
    <source>
        <dbReference type="ARBA" id="ARBA00060700"/>
    </source>
</evidence>
<evidence type="ECO:0000256" key="9">
    <source>
        <dbReference type="ARBA" id="ARBA00022833"/>
    </source>
</evidence>
<dbReference type="Pfam" id="PF00383">
    <property type="entry name" value="dCMP_cyt_deam_1"/>
    <property type="match status" value="1"/>
</dbReference>
<comment type="subunit">
    <text evidence="5">Homodimer.</text>
</comment>
<reference evidence="18" key="1">
    <citation type="submission" date="2021-03" db="EMBL/GenBank/DDBJ databases">
        <authorList>
            <person name="Tagirdzhanova G."/>
        </authorList>
    </citation>
    <scope>NUCLEOTIDE SEQUENCE</scope>
</reference>
<evidence type="ECO:0000313" key="19">
    <source>
        <dbReference type="Proteomes" id="UP000664169"/>
    </source>
</evidence>
<evidence type="ECO:0000256" key="12">
    <source>
        <dbReference type="ARBA" id="ARBA00056232"/>
    </source>
</evidence>
<keyword evidence="6" id="KW-0963">Cytoplasm</keyword>
<dbReference type="AlphaFoldDB" id="A0A8H3ES39"/>
<dbReference type="InterPro" id="IPR002125">
    <property type="entry name" value="CMP_dCMP_dom"/>
</dbReference>
<comment type="similarity">
    <text evidence="4">Belongs to the cytidine and deoxycytidylate deaminase family.</text>
</comment>
<evidence type="ECO:0000256" key="14">
    <source>
        <dbReference type="ARBA" id="ARBA00066550"/>
    </source>
</evidence>
<evidence type="ECO:0000259" key="17">
    <source>
        <dbReference type="PROSITE" id="PS51747"/>
    </source>
</evidence>
<dbReference type="Gene3D" id="3.40.140.10">
    <property type="entry name" value="Cytidine Deaminase, domain 2"/>
    <property type="match status" value="1"/>
</dbReference>
<evidence type="ECO:0000256" key="6">
    <source>
        <dbReference type="ARBA" id="ARBA00022490"/>
    </source>
</evidence>
<dbReference type="CDD" id="cd01285">
    <property type="entry name" value="nucleoside_deaminase"/>
    <property type="match status" value="1"/>
</dbReference>
<gene>
    <name evidence="18" type="ORF">GOMPHAMPRED_006758</name>
</gene>
<evidence type="ECO:0000256" key="16">
    <source>
        <dbReference type="ARBA" id="ARBA00084039"/>
    </source>
</evidence>
<name>A0A8H3ES39_9LECA</name>
<dbReference type="Proteomes" id="UP000664169">
    <property type="component" value="Unassembled WGS sequence"/>
</dbReference>
<dbReference type="GO" id="GO:0004131">
    <property type="term" value="F:cytosine deaminase activity"/>
    <property type="evidence" value="ECO:0007669"/>
    <property type="project" value="UniProtKB-EC"/>
</dbReference>
<dbReference type="GO" id="GO:0005737">
    <property type="term" value="C:cytoplasm"/>
    <property type="evidence" value="ECO:0007669"/>
    <property type="project" value="UniProtKB-SubCell"/>
</dbReference>
<comment type="function">
    <text evidence="12">Catalyzes the hydrolytic deamination of cytosine to uracil or 5-methylcytosine to thymine. Is involved in the pyrimidine salvage pathway, which allows the cell to utilize cytosine for pyrimidine nucleotide synthesis.</text>
</comment>
<keyword evidence="9" id="KW-0862">Zinc</keyword>
<dbReference type="GO" id="GO:0005634">
    <property type="term" value="C:nucleus"/>
    <property type="evidence" value="ECO:0007669"/>
    <property type="project" value="UniProtKB-SubCell"/>
</dbReference>
<dbReference type="PANTHER" id="PTHR11079">
    <property type="entry name" value="CYTOSINE DEAMINASE FAMILY MEMBER"/>
    <property type="match status" value="1"/>
</dbReference>
<feature type="domain" description="CMP/dCMP-type deaminase" evidence="17">
    <location>
        <begin position="2"/>
        <end position="120"/>
    </location>
</feature>
<dbReference type="GO" id="GO:0046872">
    <property type="term" value="F:metal ion binding"/>
    <property type="evidence" value="ECO:0007669"/>
    <property type="project" value="UniProtKB-KW"/>
</dbReference>
<keyword evidence="8" id="KW-0378">Hydrolase</keyword>
<evidence type="ECO:0000256" key="7">
    <source>
        <dbReference type="ARBA" id="ARBA00022723"/>
    </source>
</evidence>
<keyword evidence="19" id="KW-1185">Reference proteome</keyword>
<dbReference type="SUPFAM" id="SSF53927">
    <property type="entry name" value="Cytidine deaminase-like"/>
    <property type="match status" value="1"/>
</dbReference>
<evidence type="ECO:0000256" key="8">
    <source>
        <dbReference type="ARBA" id="ARBA00022801"/>
    </source>
</evidence>
<comment type="subcellular location">
    <subcellularLocation>
        <location evidence="3">Cytoplasm</location>
    </subcellularLocation>
    <subcellularLocation>
        <location evidence="2">Nucleus</location>
    </subcellularLocation>
</comment>
<comment type="pathway">
    <text evidence="13">Pyrimidine metabolism; UMP biosynthesis via salvage pathway; uracil from cytosine: step 1/1.</text>
</comment>
<evidence type="ECO:0000256" key="5">
    <source>
        <dbReference type="ARBA" id="ARBA00011738"/>
    </source>
</evidence>
<dbReference type="PANTHER" id="PTHR11079:SF190">
    <property type="entry name" value="CYTOSINE DEAMINASE"/>
    <property type="match status" value="1"/>
</dbReference>
<keyword evidence="7" id="KW-0479">Metal-binding</keyword>
<comment type="cofactor">
    <cofactor evidence="1">
        <name>Zn(2+)</name>
        <dbReference type="ChEBI" id="CHEBI:29105"/>
    </cofactor>
</comment>
<organism evidence="18 19">
    <name type="scientific">Gomphillus americanus</name>
    <dbReference type="NCBI Taxonomy" id="1940652"/>
    <lineage>
        <taxon>Eukaryota</taxon>
        <taxon>Fungi</taxon>
        <taxon>Dikarya</taxon>
        <taxon>Ascomycota</taxon>
        <taxon>Pezizomycotina</taxon>
        <taxon>Lecanoromycetes</taxon>
        <taxon>OSLEUM clade</taxon>
        <taxon>Ostropomycetidae</taxon>
        <taxon>Ostropales</taxon>
        <taxon>Graphidaceae</taxon>
        <taxon>Gomphilloideae</taxon>
        <taxon>Gomphillus</taxon>
    </lineage>
</organism>
<dbReference type="InterPro" id="IPR016193">
    <property type="entry name" value="Cytidine_deaminase-like"/>
</dbReference>
<keyword evidence="10" id="KW-0539">Nucleus</keyword>
<comment type="caution">
    <text evidence="18">The sequence shown here is derived from an EMBL/GenBank/DDBJ whole genome shotgun (WGS) entry which is preliminary data.</text>
</comment>
<evidence type="ECO:0000256" key="4">
    <source>
        <dbReference type="ARBA" id="ARBA00006576"/>
    </source>
</evidence>
<evidence type="ECO:0000256" key="15">
    <source>
        <dbReference type="ARBA" id="ARBA00074321"/>
    </source>
</evidence>
<evidence type="ECO:0000256" key="3">
    <source>
        <dbReference type="ARBA" id="ARBA00004496"/>
    </source>
</evidence>
<evidence type="ECO:0000313" key="18">
    <source>
        <dbReference type="EMBL" id="CAF9909433.1"/>
    </source>
</evidence>
<dbReference type="GO" id="GO:0008835">
    <property type="term" value="F:diaminohydroxyphosphoribosylaminopyrimidine deaminase activity"/>
    <property type="evidence" value="ECO:0007669"/>
    <property type="project" value="TreeGrafter"/>
</dbReference>
<evidence type="ECO:0000256" key="2">
    <source>
        <dbReference type="ARBA" id="ARBA00004123"/>
    </source>
</evidence>
<protein>
    <recommendedName>
        <fullName evidence="15">Cytosine deaminase</fullName>
        <ecNumber evidence="14">3.5.4.1</ecNumber>
    </recommendedName>
    <alternativeName>
        <fullName evidence="16">Cytosine aminohydrolase</fullName>
    </alternativeName>
</protein>
<sequence>MSSSDPGFQSAVEEAKAGLRQGGIPIGACLINASGIILGQGRNQRVQRGSAILHAEIAALDDAGRLPSKTYEGATMYTTLSPCDMCVGACLLYGIGRVVVGENKNFVGGEELLKNRGVEVVVLQDGECIELMKGFIRDKAELW</sequence>
<evidence type="ECO:0000256" key="11">
    <source>
        <dbReference type="ARBA" id="ARBA00050113"/>
    </source>
</evidence>
<dbReference type="EC" id="3.5.4.1" evidence="14"/>